<dbReference type="Pfam" id="PF08277">
    <property type="entry name" value="PAN_3"/>
    <property type="match status" value="1"/>
</dbReference>
<feature type="chain" id="PRO_5014148005" evidence="1">
    <location>
        <begin position="22"/>
        <end position="285"/>
    </location>
</feature>
<evidence type="ECO:0000313" key="4">
    <source>
        <dbReference type="Proteomes" id="UP000001940"/>
    </source>
</evidence>
<dbReference type="Proteomes" id="UP000001940">
    <property type="component" value="Chromosome IV"/>
</dbReference>
<dbReference type="InParanoid" id="Q7YTL3"/>
<evidence type="ECO:0000256" key="1">
    <source>
        <dbReference type="SAM" id="SignalP"/>
    </source>
</evidence>
<accession>Q7YTL3</accession>
<dbReference type="eggNOG" id="ENOG502THY7">
    <property type="taxonomic scope" value="Eukaryota"/>
</dbReference>
<dbReference type="Bgee" id="WBGene00010955">
    <property type="expression patterns" value="Expressed in pharyngeal muscle cell (C elegans)"/>
</dbReference>
<dbReference type="InterPro" id="IPR006583">
    <property type="entry name" value="PAN-3_domain"/>
</dbReference>
<evidence type="ECO:0000313" key="5">
    <source>
        <dbReference type="WormBase" id="M199.7"/>
    </source>
</evidence>
<evidence type="ECO:0000259" key="2">
    <source>
        <dbReference type="SMART" id="SM00605"/>
    </source>
</evidence>
<dbReference type="AlphaFoldDB" id="Q7YTL3"/>
<dbReference type="UCSC" id="M199.7">
    <property type="organism name" value="c. elegans"/>
</dbReference>
<sequence length="285" mass="31985">MSTIFTATIIFILIIINSTESFYQKMVIIWGIQEDIDFCEAMNSMEWPKCAQKCYETEDCVTAVLDTSGTCFTCKFKAAWTVKKTSREGKTKVAFKLKADEGSCPDMEDSPLIGDASTTTTDAKIQNYTITFTGTHWEFEKYSLNRCEADAFYRRPNADRCLTFIEKASMSYDKAINICAGNGYDNGLSGLASKEELERVVSKLQTCRVEENVEAVYVRIDGQRTEECQETPTAGNCMSIDGFTRHDQSVQNFDVYQFMTDSSAGATEGKQCMVVVGEMVKTTER</sequence>
<organism evidence="3 4">
    <name type="scientific">Caenorhabditis elegans</name>
    <dbReference type="NCBI Taxonomy" id="6239"/>
    <lineage>
        <taxon>Eukaryota</taxon>
        <taxon>Metazoa</taxon>
        <taxon>Ecdysozoa</taxon>
        <taxon>Nematoda</taxon>
        <taxon>Chromadorea</taxon>
        <taxon>Rhabditida</taxon>
        <taxon>Rhabditina</taxon>
        <taxon>Rhabditomorpha</taxon>
        <taxon>Rhabditoidea</taxon>
        <taxon>Rhabditidae</taxon>
        <taxon>Peloderinae</taxon>
        <taxon>Caenorhabditis</taxon>
    </lineage>
</organism>
<dbReference type="PhylomeDB" id="Q7YTL3"/>
<keyword evidence="4" id="KW-1185">Reference proteome</keyword>
<dbReference type="PANTHER" id="PTHR47629">
    <property type="entry name" value="C-TYPE LECTIN-RELATED"/>
    <property type="match status" value="1"/>
</dbReference>
<dbReference type="PANTHER" id="PTHR47629:SF1">
    <property type="entry name" value="C-TYPE LECTIN DOMAIN-CONTAINING PROTEIN-RELATED"/>
    <property type="match status" value="1"/>
</dbReference>
<dbReference type="PaxDb" id="6239-M199.7"/>
<name>Q7YTL3_CAEEL</name>
<reference evidence="3 4" key="1">
    <citation type="journal article" date="1998" name="Science">
        <title>Genome sequence of the nematode C. elegans: a platform for investigating biology.</title>
        <authorList>
            <consortium name="The C. elegans sequencing consortium"/>
            <person name="Sulson J.E."/>
            <person name="Waterston R."/>
        </authorList>
    </citation>
    <scope>NUCLEOTIDE SEQUENCE [LARGE SCALE GENOMIC DNA]</scope>
    <source>
        <strain evidence="3 4">Bristol N2</strain>
    </source>
</reference>
<dbReference type="AGR" id="WB:WBGene00010955"/>
<dbReference type="SMART" id="SM00605">
    <property type="entry name" value="CW"/>
    <property type="match status" value="1"/>
</dbReference>
<gene>
    <name evidence="3" type="ORF">CELE_M199.7</name>
    <name evidence="3 5" type="ORF">M199.7</name>
</gene>
<keyword evidence="1" id="KW-0732">Signal</keyword>
<dbReference type="EMBL" id="BX284604">
    <property type="protein sequence ID" value="CAE17892.3"/>
    <property type="molecule type" value="Genomic_DNA"/>
</dbReference>
<evidence type="ECO:0000313" key="3">
    <source>
        <dbReference type="EMBL" id="CAE17892.3"/>
    </source>
</evidence>
<proteinExistence type="predicted"/>
<feature type="signal peptide" evidence="1">
    <location>
        <begin position="1"/>
        <end position="21"/>
    </location>
</feature>
<dbReference type="HOGENOM" id="CLU_045736_1_0_1"/>
<feature type="domain" description="PAN-3" evidence="2">
    <location>
        <begin position="8"/>
        <end position="141"/>
    </location>
</feature>
<dbReference type="OrthoDB" id="5859895at2759"/>
<dbReference type="OMA" id="ICGHEAF"/>
<dbReference type="WormBase" id="M199.7">
    <property type="protein sequence ID" value="CE34952"/>
    <property type="gene ID" value="WBGene00010955"/>
</dbReference>
<dbReference type="FunCoup" id="Q7YTL3">
    <property type="interactions" value="271"/>
</dbReference>
<protein>
    <submittedName>
        <fullName evidence="3">PAN-3 domain-containing protein</fullName>
    </submittedName>
</protein>